<dbReference type="Proteomes" id="UP001144978">
    <property type="component" value="Unassembled WGS sequence"/>
</dbReference>
<protein>
    <submittedName>
        <fullName evidence="1">Uncharacterized protein</fullName>
    </submittedName>
</protein>
<evidence type="ECO:0000313" key="1">
    <source>
        <dbReference type="EMBL" id="KAJ2994492.1"/>
    </source>
</evidence>
<gene>
    <name evidence="1" type="ORF">NUW54_g7542</name>
</gene>
<evidence type="ECO:0000313" key="2">
    <source>
        <dbReference type="Proteomes" id="UP001144978"/>
    </source>
</evidence>
<sequence length="706" mass="78687">MALRYEELGRLKQGHTAVIAISFSHRGTYIATAGVDDCTVCVWRVVDQKRLFTVKTSTAILSIEWAPEREDIFMVGSQGGVLSTVHIRQDRLDVKGFWAHRHPIEHLRAHGSLLASGAKTEVVIWRTEDMFTAWQHSQDLAAPASSSLNEESEILVTSLHWLKPDGQELLLLVTYMFHGIRYAMAALHDGWAPLSMRSSIFNTTDWSVIRNIPLPGAIAHSSVNPNGDAIAISNMMSGFDLYDLTSLAVLRSFTHPVKALCAVPVRFVHGGHALLGGSTAGTAHLWNVHNGRLHQKFSLTPSTKVMTVDANYDASTDRFLIAAGVSDGGTSAPVIVWMARDIGRRPAAGKASVMWPSLHELIRAYVDLRLRTFVVTTRRSRWPTGVCEYFNERIAEPLSSHRFGITLHEFESTDLTSTSRLTIYCATTGNSSKPPDSWRALLPSPTASYPQPLRCVRWQPWSRPRERGWVVEDAFIMTSATNAPSAIGLSRTYLSIVARTRTPALFLRPRFNAARFAYRTMATASNHLDVTHEIKIDHDNVRDLFERYNAATDLNEKTTIANTLIREMAIHGDAEEVSVYNDYAALGLGDTAAHNKHEHADIKKLVYDADATRVSKSEYDRRGEELFRAMYRDTADAVQGMLDSAYPDLGASPPVLSADPSLPRASAWGFRTIFSSYLEVLCDTRPARILHRDADERSGYWPKFLV</sequence>
<dbReference type="EMBL" id="JANSHE010002181">
    <property type="protein sequence ID" value="KAJ2994492.1"/>
    <property type="molecule type" value="Genomic_DNA"/>
</dbReference>
<comment type="caution">
    <text evidence="1">The sequence shown here is derived from an EMBL/GenBank/DDBJ whole genome shotgun (WGS) entry which is preliminary data.</text>
</comment>
<name>A0ACC1PLK2_9APHY</name>
<keyword evidence="2" id="KW-1185">Reference proteome</keyword>
<reference evidence="1" key="1">
    <citation type="submission" date="2022-08" db="EMBL/GenBank/DDBJ databases">
        <title>Genome Sequence of Pycnoporus sanguineus.</title>
        <authorList>
            <person name="Buettner E."/>
        </authorList>
    </citation>
    <scope>NUCLEOTIDE SEQUENCE</scope>
    <source>
        <strain evidence="1">CG-C14</strain>
    </source>
</reference>
<proteinExistence type="predicted"/>
<accession>A0ACC1PLK2</accession>
<organism evidence="1 2">
    <name type="scientific">Trametes sanguinea</name>
    <dbReference type="NCBI Taxonomy" id="158606"/>
    <lineage>
        <taxon>Eukaryota</taxon>
        <taxon>Fungi</taxon>
        <taxon>Dikarya</taxon>
        <taxon>Basidiomycota</taxon>
        <taxon>Agaricomycotina</taxon>
        <taxon>Agaricomycetes</taxon>
        <taxon>Polyporales</taxon>
        <taxon>Polyporaceae</taxon>
        <taxon>Trametes</taxon>
    </lineage>
</organism>